<dbReference type="AlphaFoldDB" id="A0A914XI51"/>
<accession>A0A914XI51</accession>
<dbReference type="WBParaSite" id="PSAMB.scaffold879size39586.g9344.t1">
    <property type="protein sequence ID" value="PSAMB.scaffold879size39586.g9344.t1"/>
    <property type="gene ID" value="PSAMB.scaffold879size39586.g9344"/>
</dbReference>
<sequence length="138" mass="15733">MENIMKAHEAEFKREVVFLDVYEPPRDDDDTFRDEIGSNALPFLILRAKKQVTGRTVAVFTGNVLAGDFKKEFENLCEGLDEVAERKYTAHILNTQLRSTKNIASFWAKEYSFGIEIPAGHDFEVLEGTILKETMVKS</sequence>
<reference evidence="2" key="1">
    <citation type="submission" date="2022-11" db="UniProtKB">
        <authorList>
            <consortium name="WormBaseParasite"/>
        </authorList>
    </citation>
    <scope>IDENTIFICATION</scope>
</reference>
<dbReference type="Proteomes" id="UP000887566">
    <property type="component" value="Unplaced"/>
</dbReference>
<protein>
    <submittedName>
        <fullName evidence="2">Uncharacterized protein</fullName>
    </submittedName>
</protein>
<evidence type="ECO:0000313" key="1">
    <source>
        <dbReference type="Proteomes" id="UP000887566"/>
    </source>
</evidence>
<evidence type="ECO:0000313" key="2">
    <source>
        <dbReference type="WBParaSite" id="PSAMB.scaffold879size39586.g9344.t1"/>
    </source>
</evidence>
<keyword evidence="1" id="KW-1185">Reference proteome</keyword>
<proteinExistence type="predicted"/>
<name>A0A914XI51_9BILA</name>
<organism evidence="1 2">
    <name type="scientific">Plectus sambesii</name>
    <dbReference type="NCBI Taxonomy" id="2011161"/>
    <lineage>
        <taxon>Eukaryota</taxon>
        <taxon>Metazoa</taxon>
        <taxon>Ecdysozoa</taxon>
        <taxon>Nematoda</taxon>
        <taxon>Chromadorea</taxon>
        <taxon>Plectida</taxon>
        <taxon>Plectina</taxon>
        <taxon>Plectoidea</taxon>
        <taxon>Plectidae</taxon>
        <taxon>Plectus</taxon>
    </lineage>
</organism>